<dbReference type="STRING" id="36166.T1GIL3"/>
<dbReference type="FunFam" id="1.10.10.60:FF:000383">
    <property type="entry name" value="box A-binding factor"/>
    <property type="match status" value="1"/>
</dbReference>
<feature type="domain" description="Homeobox" evidence="5">
    <location>
        <begin position="87"/>
        <end position="134"/>
    </location>
</feature>
<dbReference type="GO" id="GO:0006357">
    <property type="term" value="P:regulation of transcription by RNA polymerase II"/>
    <property type="evidence" value="ECO:0007669"/>
    <property type="project" value="TreeGrafter"/>
</dbReference>
<dbReference type="EnsemblMetazoa" id="MESCA003294-RA">
    <property type="protein sequence ID" value="MESCA003294-PA"/>
    <property type="gene ID" value="MESCA003294"/>
</dbReference>
<keyword evidence="2 3" id="KW-0238">DNA-binding</keyword>
<dbReference type="SMART" id="SM00389">
    <property type="entry name" value="HOX"/>
    <property type="match status" value="1"/>
</dbReference>
<dbReference type="AlphaFoldDB" id="T1GIL3"/>
<dbReference type="HOGENOM" id="CLU_1860235_0_0_1"/>
<feature type="compositionally biased region" description="Basic residues" evidence="4">
    <location>
        <begin position="53"/>
        <end position="72"/>
    </location>
</feature>
<feature type="compositionally biased region" description="Low complexity" evidence="4">
    <location>
        <begin position="18"/>
        <end position="36"/>
    </location>
</feature>
<dbReference type="OMA" id="MVAASQH"/>
<accession>T1GIL3</accession>
<organism evidence="6 7">
    <name type="scientific">Megaselia scalaris</name>
    <name type="common">Humpbacked fly</name>
    <name type="synonym">Phora scalaris</name>
    <dbReference type="NCBI Taxonomy" id="36166"/>
    <lineage>
        <taxon>Eukaryota</taxon>
        <taxon>Metazoa</taxon>
        <taxon>Ecdysozoa</taxon>
        <taxon>Arthropoda</taxon>
        <taxon>Hexapoda</taxon>
        <taxon>Insecta</taxon>
        <taxon>Pterygota</taxon>
        <taxon>Neoptera</taxon>
        <taxon>Endopterygota</taxon>
        <taxon>Diptera</taxon>
        <taxon>Brachycera</taxon>
        <taxon>Muscomorpha</taxon>
        <taxon>Platypezoidea</taxon>
        <taxon>Phoridae</taxon>
        <taxon>Megaseliini</taxon>
        <taxon>Megaselia</taxon>
    </lineage>
</organism>
<dbReference type="GO" id="GO:0005634">
    <property type="term" value="C:nucleus"/>
    <property type="evidence" value="ECO:0007669"/>
    <property type="project" value="UniProtKB-SubCell"/>
</dbReference>
<sequence length="138" mass="15435">QSRVEFPNLNGSGEESRVNASNNNNNDAVTAAMVAASQHHHPGFHPVSTTPGHPHHPQHPHHPHHPSHHHHHPSDGLSPPNSNKKKNKRRHGRTIFTSNQLEELEKAFKDAHYPDVSARELLSMKTGLAEDRIQYDGK</sequence>
<dbReference type="PANTHER" id="PTHR46892:SF3">
    <property type="entry name" value="VISUAL SYSTEM HOMEOBOX 2"/>
    <property type="match status" value="1"/>
</dbReference>
<protein>
    <recommendedName>
        <fullName evidence="5">Homeobox domain-containing protein</fullName>
    </recommendedName>
</protein>
<dbReference type="EMBL" id="CAQQ02001167">
    <property type="status" value="NOT_ANNOTATED_CDS"/>
    <property type="molecule type" value="Genomic_DNA"/>
</dbReference>
<evidence type="ECO:0000256" key="1">
    <source>
        <dbReference type="ARBA" id="ARBA00004123"/>
    </source>
</evidence>
<evidence type="ECO:0000313" key="6">
    <source>
        <dbReference type="EnsemblMetazoa" id="MESCA003294-PA"/>
    </source>
</evidence>
<keyword evidence="2 3" id="KW-0539">Nucleus</keyword>
<dbReference type="SUPFAM" id="SSF46689">
    <property type="entry name" value="Homeodomain-like"/>
    <property type="match status" value="1"/>
</dbReference>
<dbReference type="CDD" id="cd00086">
    <property type="entry name" value="homeodomain"/>
    <property type="match status" value="1"/>
</dbReference>
<evidence type="ECO:0000256" key="3">
    <source>
        <dbReference type="RuleBase" id="RU000682"/>
    </source>
</evidence>
<dbReference type="GO" id="GO:1990837">
    <property type="term" value="F:sequence-specific double-stranded DNA binding"/>
    <property type="evidence" value="ECO:0007669"/>
    <property type="project" value="TreeGrafter"/>
</dbReference>
<keyword evidence="2 3" id="KW-0371">Homeobox</keyword>
<dbReference type="PROSITE" id="PS50071">
    <property type="entry name" value="HOMEOBOX_2"/>
    <property type="match status" value="1"/>
</dbReference>
<feature type="compositionally biased region" description="Polar residues" evidence="4">
    <location>
        <begin position="1"/>
        <end position="13"/>
    </location>
</feature>
<dbReference type="InterPro" id="IPR001356">
    <property type="entry name" value="HD"/>
</dbReference>
<evidence type="ECO:0000313" key="7">
    <source>
        <dbReference type="Proteomes" id="UP000015102"/>
    </source>
</evidence>
<dbReference type="InterPro" id="IPR052294">
    <property type="entry name" value="VSX_homeobox_regulators"/>
</dbReference>
<keyword evidence="7" id="KW-1185">Reference proteome</keyword>
<reference evidence="7" key="1">
    <citation type="submission" date="2013-02" db="EMBL/GenBank/DDBJ databases">
        <authorList>
            <person name="Hughes D."/>
        </authorList>
    </citation>
    <scope>NUCLEOTIDE SEQUENCE</scope>
    <source>
        <strain>Durham</strain>
        <strain evidence="7">NC isolate 2 -- Noor lab</strain>
    </source>
</reference>
<dbReference type="Pfam" id="PF00046">
    <property type="entry name" value="Homeodomain"/>
    <property type="match status" value="1"/>
</dbReference>
<evidence type="ECO:0000259" key="5">
    <source>
        <dbReference type="PROSITE" id="PS50071"/>
    </source>
</evidence>
<evidence type="ECO:0000256" key="2">
    <source>
        <dbReference type="PROSITE-ProRule" id="PRU00108"/>
    </source>
</evidence>
<dbReference type="Gene3D" id="1.10.10.60">
    <property type="entry name" value="Homeodomain-like"/>
    <property type="match status" value="1"/>
</dbReference>
<feature type="compositionally biased region" description="Basic residues" evidence="4">
    <location>
        <begin position="83"/>
        <end position="93"/>
    </location>
</feature>
<comment type="subcellular location">
    <subcellularLocation>
        <location evidence="1 2 3">Nucleus</location>
    </subcellularLocation>
</comment>
<proteinExistence type="predicted"/>
<dbReference type="Proteomes" id="UP000015102">
    <property type="component" value="Unassembled WGS sequence"/>
</dbReference>
<dbReference type="PANTHER" id="PTHR46892">
    <property type="entry name" value="VISUAL SYSTEM HOMEOBOX 2"/>
    <property type="match status" value="1"/>
</dbReference>
<feature type="DNA-binding region" description="Homeobox" evidence="2">
    <location>
        <begin position="89"/>
        <end position="135"/>
    </location>
</feature>
<name>T1GIL3_MEGSC</name>
<reference evidence="6" key="2">
    <citation type="submission" date="2015-06" db="UniProtKB">
        <authorList>
            <consortium name="EnsemblMetazoa"/>
        </authorList>
    </citation>
    <scope>IDENTIFICATION</scope>
</reference>
<feature type="region of interest" description="Disordered" evidence="4">
    <location>
        <begin position="1"/>
        <end position="98"/>
    </location>
</feature>
<dbReference type="InterPro" id="IPR009057">
    <property type="entry name" value="Homeodomain-like_sf"/>
</dbReference>
<evidence type="ECO:0000256" key="4">
    <source>
        <dbReference type="SAM" id="MobiDB-lite"/>
    </source>
</evidence>